<dbReference type="RefSeq" id="WP_135977721.1">
    <property type="nucleotide sequence ID" value="NZ_BQKC01000001.1"/>
</dbReference>
<proteinExistence type="predicted"/>
<evidence type="ECO:0000313" key="3">
    <source>
        <dbReference type="Proteomes" id="UP001055025"/>
    </source>
</evidence>
<comment type="caution">
    <text evidence="2">The sequence shown here is derived from an EMBL/GenBank/DDBJ whole genome shotgun (WGS) entry which is preliminary data.</text>
</comment>
<dbReference type="InterPro" id="IPR018730">
    <property type="entry name" value="DUF2273"/>
</dbReference>
<keyword evidence="3" id="KW-1185">Reference proteome</keyword>
<evidence type="ECO:0008006" key="4">
    <source>
        <dbReference type="Google" id="ProtNLM"/>
    </source>
</evidence>
<gene>
    <name evidence="2" type="ORF">ATOP_06830</name>
</gene>
<keyword evidence="1" id="KW-1133">Transmembrane helix</keyword>
<dbReference type="AlphaFoldDB" id="A0AAV5B1S3"/>
<keyword evidence="1" id="KW-0812">Transmembrane</keyword>
<keyword evidence="1" id="KW-0472">Membrane</keyword>
<evidence type="ECO:0000313" key="2">
    <source>
        <dbReference type="EMBL" id="GJM55028.1"/>
    </source>
</evidence>
<feature type="transmembrane region" description="Helical" evidence="1">
    <location>
        <begin position="63"/>
        <end position="96"/>
    </location>
</feature>
<organism evidence="2 3">
    <name type="scientific">Granulimonas faecalis</name>
    <dbReference type="NCBI Taxonomy" id="2894155"/>
    <lineage>
        <taxon>Bacteria</taxon>
        <taxon>Bacillati</taxon>
        <taxon>Actinomycetota</taxon>
        <taxon>Coriobacteriia</taxon>
        <taxon>Coriobacteriales</taxon>
        <taxon>Kribbibacteriaceae</taxon>
        <taxon>Granulimonas</taxon>
    </lineage>
</organism>
<protein>
    <recommendedName>
        <fullName evidence="4">DUF2273 domain-containing protein</fullName>
    </recommendedName>
</protein>
<dbReference type="Pfam" id="PF10031">
    <property type="entry name" value="DUF2273"/>
    <property type="match status" value="1"/>
</dbReference>
<dbReference type="Proteomes" id="UP001055025">
    <property type="component" value="Unassembled WGS sequence"/>
</dbReference>
<reference evidence="2" key="1">
    <citation type="journal article" date="2022" name="Int. J. Syst. Evol. Microbiol.">
        <title>Granulimonas faecalis gen. nov., sp. nov., and Leptogranulimonas caecicola gen. nov., sp. nov., novel lactate-producing Atopobiaceae bacteria isolated from mouse intestines, and an emended description of the family Atopobiaceae.</title>
        <authorList>
            <person name="Morinaga K."/>
            <person name="Kusada H."/>
            <person name="Sakamoto S."/>
            <person name="Murakami T."/>
            <person name="Toyoda A."/>
            <person name="Mori H."/>
            <person name="Meng X.Y."/>
            <person name="Takashino M."/>
            <person name="Murotomi K."/>
            <person name="Tamaki H."/>
        </authorList>
    </citation>
    <scope>NUCLEOTIDE SEQUENCE</scope>
    <source>
        <strain evidence="2">OPF53</strain>
    </source>
</reference>
<name>A0AAV5B1S3_9ACTN</name>
<sequence>MADKNAAPRVTVEVDGVDVDVRDAPTSDPRASGAEARRRAAAARDAAATWVDGAFPGHRNAVLFGVLGFVCALLIFWIGFFQALLVAVFVVCGVAFGQWLDGDPRIVNGVKRLLGPGNDPR</sequence>
<dbReference type="EMBL" id="BQKC01000001">
    <property type="protein sequence ID" value="GJM55028.1"/>
    <property type="molecule type" value="Genomic_DNA"/>
</dbReference>
<accession>A0AAV5B1S3</accession>
<evidence type="ECO:0000256" key="1">
    <source>
        <dbReference type="SAM" id="Phobius"/>
    </source>
</evidence>